<reference evidence="1" key="1">
    <citation type="submission" date="2021-03" db="EMBL/GenBank/DDBJ databases">
        <title>Draft genome sequence of rust myrtle Austropuccinia psidii MF-1, a brazilian biotype.</title>
        <authorList>
            <person name="Quecine M.C."/>
            <person name="Pachon D.M.R."/>
            <person name="Bonatelli M.L."/>
            <person name="Correr F.H."/>
            <person name="Franceschini L.M."/>
            <person name="Leite T.F."/>
            <person name="Margarido G.R.A."/>
            <person name="Almeida C.A."/>
            <person name="Ferrarezi J.A."/>
            <person name="Labate C.A."/>
        </authorList>
    </citation>
    <scope>NUCLEOTIDE SEQUENCE</scope>
    <source>
        <strain evidence="1">MF-1</strain>
    </source>
</reference>
<organism evidence="1 2">
    <name type="scientific">Austropuccinia psidii MF-1</name>
    <dbReference type="NCBI Taxonomy" id="1389203"/>
    <lineage>
        <taxon>Eukaryota</taxon>
        <taxon>Fungi</taxon>
        <taxon>Dikarya</taxon>
        <taxon>Basidiomycota</taxon>
        <taxon>Pucciniomycotina</taxon>
        <taxon>Pucciniomycetes</taxon>
        <taxon>Pucciniales</taxon>
        <taxon>Sphaerophragmiaceae</taxon>
        <taxon>Austropuccinia</taxon>
    </lineage>
</organism>
<comment type="caution">
    <text evidence="1">The sequence shown here is derived from an EMBL/GenBank/DDBJ whole genome shotgun (WGS) entry which is preliminary data.</text>
</comment>
<sequence length="143" mass="16701">MHKHLLVTQTKGMAYIHGKATKMNVCVENAQHPLIIDSGTHCSIVAREYLDRDFQNWKKQLFPNKANSFTSESRKVKYIGTILKEIIIPHREGNIRLNTEVLVLEYSHIQGFLLEKDYHKMYGIGIYNSKNRHIKPTRKFSFT</sequence>
<dbReference type="AlphaFoldDB" id="A0A9Q3EHN5"/>
<proteinExistence type="predicted"/>
<evidence type="ECO:0000313" key="1">
    <source>
        <dbReference type="EMBL" id="MBW0521478.1"/>
    </source>
</evidence>
<name>A0A9Q3EHN5_9BASI</name>
<evidence type="ECO:0000313" key="2">
    <source>
        <dbReference type="Proteomes" id="UP000765509"/>
    </source>
</evidence>
<accession>A0A9Q3EHN5</accession>
<gene>
    <name evidence="1" type="ORF">O181_061193</name>
</gene>
<keyword evidence="2" id="KW-1185">Reference proteome</keyword>
<protein>
    <submittedName>
        <fullName evidence="1">Uncharacterized protein</fullName>
    </submittedName>
</protein>
<dbReference type="EMBL" id="AVOT02028840">
    <property type="protein sequence ID" value="MBW0521478.1"/>
    <property type="molecule type" value="Genomic_DNA"/>
</dbReference>
<dbReference type="Proteomes" id="UP000765509">
    <property type="component" value="Unassembled WGS sequence"/>
</dbReference>